<evidence type="ECO:0000256" key="2">
    <source>
        <dbReference type="ARBA" id="ARBA00022980"/>
    </source>
</evidence>
<dbReference type="InterPro" id="IPR001790">
    <property type="entry name" value="Ribosomal_uL10"/>
</dbReference>
<name>A0A6P6RVT4_9EIME</name>
<dbReference type="PIRSF" id="PIRSF039087">
    <property type="entry name" value="L10E"/>
    <property type="match status" value="1"/>
</dbReference>
<dbReference type="InterPro" id="IPR043164">
    <property type="entry name" value="Ribosomal_uL10-like_insert_sf"/>
</dbReference>
<dbReference type="GO" id="GO:0000027">
    <property type="term" value="P:ribosomal large subunit assembly"/>
    <property type="evidence" value="ECO:0007669"/>
    <property type="project" value="TreeGrafter"/>
</dbReference>
<dbReference type="GO" id="GO:0002181">
    <property type="term" value="P:cytoplasmic translation"/>
    <property type="evidence" value="ECO:0007669"/>
    <property type="project" value="TreeGrafter"/>
</dbReference>
<dbReference type="AlphaFoldDB" id="A0A6P6RVT4"/>
<dbReference type="Pfam" id="PF00466">
    <property type="entry name" value="Ribosomal_L10"/>
    <property type="match status" value="1"/>
</dbReference>
<keyword evidence="7" id="KW-1185">Reference proteome</keyword>
<evidence type="ECO:0000313" key="7">
    <source>
        <dbReference type="Proteomes" id="UP000515125"/>
    </source>
</evidence>
<dbReference type="Pfam" id="PF00428">
    <property type="entry name" value="Ribosomal_60s"/>
    <property type="match status" value="1"/>
</dbReference>
<dbReference type="Gene3D" id="3.30.70.1730">
    <property type="match status" value="1"/>
</dbReference>
<dbReference type="InterPro" id="IPR050323">
    <property type="entry name" value="Ribosomal_protein_uL10"/>
</dbReference>
<proteinExistence type="inferred from homology"/>
<evidence type="ECO:0000259" key="6">
    <source>
        <dbReference type="Pfam" id="PF17777"/>
    </source>
</evidence>
<dbReference type="GO" id="GO:0022625">
    <property type="term" value="C:cytosolic large ribosomal subunit"/>
    <property type="evidence" value="ECO:0007669"/>
    <property type="project" value="TreeGrafter"/>
</dbReference>
<protein>
    <recommendedName>
        <fullName evidence="4">60S acidic ribosomal protein P0</fullName>
    </recommendedName>
</protein>
<feature type="region of interest" description="Disordered" evidence="5">
    <location>
        <begin position="280"/>
        <end position="315"/>
    </location>
</feature>
<dbReference type="GeneID" id="34622873"/>
<feature type="compositionally biased region" description="Low complexity" evidence="5">
    <location>
        <begin position="280"/>
        <end position="295"/>
    </location>
</feature>
<dbReference type="SUPFAM" id="SSF160369">
    <property type="entry name" value="Ribosomal protein L10-like"/>
    <property type="match status" value="1"/>
</dbReference>
<dbReference type="InterPro" id="IPR040637">
    <property type="entry name" value="Ribosomal_uL10-like_insert"/>
</dbReference>
<comment type="similarity">
    <text evidence="1 4">Belongs to the universal ribosomal protein uL10 family.</text>
</comment>
<dbReference type="Gene3D" id="3.90.105.20">
    <property type="match status" value="1"/>
</dbReference>
<evidence type="ECO:0000256" key="5">
    <source>
        <dbReference type="SAM" id="MobiDB-lite"/>
    </source>
</evidence>
<organism evidence="7 8">
    <name type="scientific">Cyclospora cayetanensis</name>
    <dbReference type="NCBI Taxonomy" id="88456"/>
    <lineage>
        <taxon>Eukaryota</taxon>
        <taxon>Sar</taxon>
        <taxon>Alveolata</taxon>
        <taxon>Apicomplexa</taxon>
        <taxon>Conoidasida</taxon>
        <taxon>Coccidia</taxon>
        <taxon>Eucoccidiorida</taxon>
        <taxon>Eimeriorina</taxon>
        <taxon>Eimeriidae</taxon>
        <taxon>Cyclospora</taxon>
    </lineage>
</organism>
<keyword evidence="2 4" id="KW-0689">Ribosomal protein</keyword>
<dbReference type="GO" id="GO:0070180">
    <property type="term" value="F:large ribosomal subunit rRNA binding"/>
    <property type="evidence" value="ECO:0007669"/>
    <property type="project" value="TreeGrafter"/>
</dbReference>
<evidence type="ECO:0000313" key="8">
    <source>
        <dbReference type="RefSeq" id="XP_026191594.1"/>
    </source>
</evidence>
<dbReference type="OrthoDB" id="10259902at2759"/>
<evidence type="ECO:0000256" key="1">
    <source>
        <dbReference type="ARBA" id="ARBA00008889"/>
    </source>
</evidence>
<comment type="function">
    <text evidence="4">Ribosomal protein P0 is the functional equivalent of E.coli protein L10.</text>
</comment>
<dbReference type="InterPro" id="IPR043141">
    <property type="entry name" value="Ribosomal_uL10-like_sf"/>
</dbReference>
<gene>
    <name evidence="8" type="primary">LOC34622873</name>
</gene>
<dbReference type="InterPro" id="IPR030670">
    <property type="entry name" value="uL10_eukaryotes"/>
</dbReference>
<dbReference type="Pfam" id="PF17777">
    <property type="entry name" value="RL10P_insert"/>
    <property type="match status" value="1"/>
</dbReference>
<dbReference type="Proteomes" id="UP000515125">
    <property type="component" value="Unplaced"/>
</dbReference>
<dbReference type="RefSeq" id="XP_026191594.1">
    <property type="nucleotide sequence ID" value="XM_026335809.1"/>
</dbReference>
<evidence type="ECO:0000256" key="3">
    <source>
        <dbReference type="ARBA" id="ARBA00023274"/>
    </source>
</evidence>
<dbReference type="CDD" id="cd05795">
    <property type="entry name" value="Ribosomal_P0_L10e"/>
    <property type="match status" value="1"/>
</dbReference>
<dbReference type="FunFam" id="3.90.105.20:FF:000001">
    <property type="entry name" value="60S acidic ribosomal protein P0"/>
    <property type="match status" value="1"/>
</dbReference>
<feature type="compositionally biased region" description="Acidic residues" evidence="5">
    <location>
        <begin position="298"/>
        <end position="308"/>
    </location>
</feature>
<dbReference type="PANTHER" id="PTHR45699">
    <property type="entry name" value="60S ACIDIC RIBOSOMAL PROTEIN P0"/>
    <property type="match status" value="1"/>
</dbReference>
<reference evidence="8" key="1">
    <citation type="submission" date="2025-08" db="UniProtKB">
        <authorList>
            <consortium name="RefSeq"/>
        </authorList>
    </citation>
    <scope>IDENTIFICATION</scope>
</reference>
<dbReference type="PANTHER" id="PTHR45699:SF3">
    <property type="entry name" value="LARGE RIBOSOMAL SUBUNIT PROTEIN UL10"/>
    <property type="match status" value="1"/>
</dbReference>
<accession>A0A6P6RVT4</accession>
<keyword evidence="3 4" id="KW-0687">Ribonucleoprotein</keyword>
<feature type="domain" description="Large ribosomal subunit protein uL10-like insertion" evidence="6">
    <location>
        <begin position="111"/>
        <end position="180"/>
    </location>
</feature>
<evidence type="ECO:0000256" key="4">
    <source>
        <dbReference type="PIRNR" id="PIRNR039087"/>
    </source>
</evidence>
<sequence>MGKAERAANRRGYFSRLFKLLSEYPRLLIVSADHVGSKQMAGIRVALRGKAQVLMGKNTMIRTALRTKLGEMPQLAALLPLIKLNIGFVFCGVEPAEVRDIIGEHKVPAPARQGVFAPVDVFIPAGPTGMDPGSTSFFQALGISTKIVKGQIEIQNQVHLIKQGDKVSASAATLLHKLNIKPFEYGLKVEHIYDNGSVYSASVLDITDETILTAFRSGVSSLAAFSRELALPTAASAPHSIIEGFKYCAALCLDTDFVFPEMQQIKQMIDNPEAFAAAATPAAGTATEGAAAAPAAKEEEEEEEEDADMGFSLFD</sequence>
<dbReference type="GO" id="GO:0003735">
    <property type="term" value="F:structural constituent of ribosome"/>
    <property type="evidence" value="ECO:0007669"/>
    <property type="project" value="TreeGrafter"/>
</dbReference>